<organism evidence="2 3">
    <name type="scientific">Ramularia collo-cygni</name>
    <dbReference type="NCBI Taxonomy" id="112498"/>
    <lineage>
        <taxon>Eukaryota</taxon>
        <taxon>Fungi</taxon>
        <taxon>Dikarya</taxon>
        <taxon>Ascomycota</taxon>
        <taxon>Pezizomycotina</taxon>
        <taxon>Dothideomycetes</taxon>
        <taxon>Dothideomycetidae</taxon>
        <taxon>Mycosphaerellales</taxon>
        <taxon>Mycosphaerellaceae</taxon>
        <taxon>Ramularia</taxon>
    </lineage>
</organism>
<evidence type="ECO:0000256" key="1">
    <source>
        <dbReference type="SAM" id="MobiDB-lite"/>
    </source>
</evidence>
<keyword evidence="3" id="KW-1185">Reference proteome</keyword>
<feature type="compositionally biased region" description="Basic and acidic residues" evidence="1">
    <location>
        <begin position="97"/>
        <end position="133"/>
    </location>
</feature>
<proteinExistence type="predicted"/>
<dbReference type="Proteomes" id="UP000225277">
    <property type="component" value="Unassembled WGS sequence"/>
</dbReference>
<protein>
    <submittedName>
        <fullName evidence="2">Uncharacterized protein</fullName>
    </submittedName>
</protein>
<dbReference type="EMBL" id="FJUY01000002">
    <property type="protein sequence ID" value="CZT16203.1"/>
    <property type="molecule type" value="Genomic_DNA"/>
</dbReference>
<evidence type="ECO:0000313" key="2">
    <source>
        <dbReference type="EMBL" id="CZT16203.1"/>
    </source>
</evidence>
<evidence type="ECO:0000313" key="3">
    <source>
        <dbReference type="Proteomes" id="UP000225277"/>
    </source>
</evidence>
<gene>
    <name evidence="2" type="ORF">RCC_02045</name>
</gene>
<feature type="compositionally biased region" description="Low complexity" evidence="1">
    <location>
        <begin position="149"/>
        <end position="166"/>
    </location>
</feature>
<name>A0A2D3V773_9PEZI</name>
<dbReference type="GeneID" id="35597268"/>
<feature type="region of interest" description="Disordered" evidence="1">
    <location>
        <begin position="1"/>
        <end position="186"/>
    </location>
</feature>
<sequence length="302" mass="34930">MARITPGESRQMPRDRHQRYPPMDPSSQSSPQHGRQRYTDQRPYQYQRVDGSRSERRQAWVEEGFNERAKRVEIPVPGRAREALPSIQQSFVAASDRYIKPDPDEEDSKQHIKPDPDEQDSKQNIKPDPDAGHESTLSPQTRLKPASVQEPAYPSPAQQASPTSRPWHGPWDPVKEGYIPQPPRVQPPVFFRELKWQEWDSQRYTKSIMDQPRQDEQQSNMLPGLQRGMDLRRALPATFPTTDSQQYPIQSLAEDSIQANNSQPFGKFPNKPNKAQRHGLSRREMKRLNMPQAFRNPNPTGR</sequence>
<dbReference type="AlphaFoldDB" id="A0A2D3V773"/>
<feature type="region of interest" description="Disordered" evidence="1">
    <location>
        <begin position="260"/>
        <end position="302"/>
    </location>
</feature>
<reference evidence="2 3" key="1">
    <citation type="submission" date="2016-03" db="EMBL/GenBank/DDBJ databases">
        <authorList>
            <person name="Ploux O."/>
        </authorList>
    </citation>
    <scope>NUCLEOTIDE SEQUENCE [LARGE SCALE GENOMIC DNA]</scope>
    <source>
        <strain evidence="2 3">URUG2</strain>
    </source>
</reference>
<dbReference type="RefSeq" id="XP_023623096.1">
    <property type="nucleotide sequence ID" value="XM_023767328.1"/>
</dbReference>
<accession>A0A2D3V773</accession>
<feature type="compositionally biased region" description="Basic and acidic residues" evidence="1">
    <location>
        <begin position="50"/>
        <end position="73"/>
    </location>
</feature>